<dbReference type="InterPro" id="IPR001447">
    <property type="entry name" value="Arylamine_N-AcTrfase"/>
</dbReference>
<sequence length="270" mass="30371">MKTTTQTYLNGLDITLGPDQLTFLQNITAKHLSAYSFNNLAILLDPTGILSLNLDDLTHKIVTQGRGGYCFEHNKLLFDVLQDLGFEVRAKLARVVYGRDADVPRSHRVTLVTLAAETYLVDVGFGAYTPLVPMPLSGAEVTCVNGARYRVKALKQGEYQLEIVKDGAYFTLYHFDEGSYTESDFVVANYYTNCHPESKFVRELVMSRITKRETFLILQAMFSRITPAGRTDHVIADGQDLQRILKAYFDLDLESVDCDRLFSKTLVSLS</sequence>
<dbReference type="Gene3D" id="2.40.128.150">
    <property type="entry name" value="Cysteine proteinases"/>
    <property type="match status" value="1"/>
</dbReference>
<dbReference type="FunCoup" id="A0A2G4YTR4">
    <property type="interactions" value="114"/>
</dbReference>
<dbReference type="GO" id="GO:0016407">
    <property type="term" value="F:acetyltransferase activity"/>
    <property type="evidence" value="ECO:0007669"/>
    <property type="project" value="InterPro"/>
</dbReference>
<comment type="similarity">
    <text evidence="1">Belongs to the arylamine N-acetyltransferase family.</text>
</comment>
<dbReference type="OrthoDB" id="7181050at2"/>
<evidence type="ECO:0000256" key="1">
    <source>
        <dbReference type="ARBA" id="ARBA00006547"/>
    </source>
</evidence>
<name>A0A2G4YTR4_9PROT</name>
<reference evidence="2 3" key="1">
    <citation type="submission" date="2017-10" db="EMBL/GenBank/DDBJ databases">
        <title>Frigbacter circumglobatus gen. nov. sp. nov., isolated from sediment cultured in situ.</title>
        <authorList>
            <person name="Zhao Z."/>
        </authorList>
    </citation>
    <scope>NUCLEOTIDE SEQUENCE [LARGE SCALE GENOMIC DNA]</scope>
    <source>
        <strain evidence="2 3">ZYL</strain>
    </source>
</reference>
<proteinExistence type="inferred from homology"/>
<protein>
    <recommendedName>
        <fullName evidence="4">Arylamine N-acetyltransferase</fullName>
    </recommendedName>
</protein>
<dbReference type="Gene3D" id="3.30.2140.10">
    <property type="entry name" value="Arylamine N-acetyltransferase"/>
    <property type="match status" value="1"/>
</dbReference>
<evidence type="ECO:0000313" key="3">
    <source>
        <dbReference type="Proteomes" id="UP000229730"/>
    </source>
</evidence>
<dbReference type="InterPro" id="IPR038765">
    <property type="entry name" value="Papain-like_cys_pep_sf"/>
</dbReference>
<dbReference type="PANTHER" id="PTHR11786:SF0">
    <property type="entry name" value="ARYLAMINE N-ACETYLTRANSFERASE 4-RELATED"/>
    <property type="match status" value="1"/>
</dbReference>
<evidence type="ECO:0008006" key="4">
    <source>
        <dbReference type="Google" id="ProtNLM"/>
    </source>
</evidence>
<dbReference type="EMBL" id="PDEM01000009">
    <property type="protein sequence ID" value="PHZ85687.1"/>
    <property type="molecule type" value="Genomic_DNA"/>
</dbReference>
<dbReference type="PANTHER" id="PTHR11786">
    <property type="entry name" value="N-HYDROXYARYLAMINE O-ACETYLTRANSFERASE"/>
    <property type="match status" value="1"/>
</dbReference>
<comment type="caution">
    <text evidence="2">The sequence shown here is derived from an EMBL/GenBank/DDBJ whole genome shotgun (WGS) entry which is preliminary data.</text>
</comment>
<dbReference type="Proteomes" id="UP000229730">
    <property type="component" value="Unassembled WGS sequence"/>
</dbReference>
<dbReference type="SUPFAM" id="SSF54001">
    <property type="entry name" value="Cysteine proteinases"/>
    <property type="match status" value="1"/>
</dbReference>
<accession>A0A2G4YTR4</accession>
<dbReference type="InParanoid" id="A0A2G4YTR4"/>
<gene>
    <name evidence="2" type="ORF">CRD36_03085</name>
</gene>
<dbReference type="Pfam" id="PF00797">
    <property type="entry name" value="Acetyltransf_2"/>
    <property type="match status" value="1"/>
</dbReference>
<evidence type="ECO:0000313" key="2">
    <source>
        <dbReference type="EMBL" id="PHZ85687.1"/>
    </source>
</evidence>
<dbReference type="RefSeq" id="WP_099471271.1">
    <property type="nucleotide sequence ID" value="NZ_CP041025.1"/>
</dbReference>
<keyword evidence="3" id="KW-1185">Reference proteome</keyword>
<dbReference type="AlphaFoldDB" id="A0A2G4YTR4"/>
<organism evidence="2 3">
    <name type="scientific">Paremcibacter congregatus</name>
    <dbReference type="NCBI Taxonomy" id="2043170"/>
    <lineage>
        <taxon>Bacteria</taxon>
        <taxon>Pseudomonadati</taxon>
        <taxon>Pseudomonadota</taxon>
        <taxon>Alphaproteobacteria</taxon>
        <taxon>Emcibacterales</taxon>
        <taxon>Emcibacteraceae</taxon>
        <taxon>Paremcibacter</taxon>
    </lineage>
</organism>